<dbReference type="STRING" id="392015.SAMN05421543_1153"/>
<gene>
    <name evidence="1" type="ORF">SAMN05421543_1153</name>
</gene>
<accession>A0A1I7KBF0</accession>
<organism evidence="1 2">
    <name type="scientific">Alicyclobacillus macrosporangiidus</name>
    <dbReference type="NCBI Taxonomy" id="392015"/>
    <lineage>
        <taxon>Bacteria</taxon>
        <taxon>Bacillati</taxon>
        <taxon>Bacillota</taxon>
        <taxon>Bacilli</taxon>
        <taxon>Bacillales</taxon>
        <taxon>Alicyclobacillaceae</taxon>
        <taxon>Alicyclobacillus</taxon>
    </lineage>
</organism>
<dbReference type="AlphaFoldDB" id="A0A1I7KBF0"/>
<protein>
    <submittedName>
        <fullName evidence="1">Uncharacterized protein</fullName>
    </submittedName>
</protein>
<reference evidence="2" key="1">
    <citation type="submission" date="2016-10" db="EMBL/GenBank/DDBJ databases">
        <authorList>
            <person name="Varghese N."/>
        </authorList>
    </citation>
    <scope>NUCLEOTIDE SEQUENCE [LARGE SCALE GENOMIC DNA]</scope>
    <source>
        <strain evidence="2">DSM 17980</strain>
    </source>
</reference>
<dbReference type="EMBL" id="FPBV01000015">
    <property type="protein sequence ID" value="SFU94773.1"/>
    <property type="molecule type" value="Genomic_DNA"/>
</dbReference>
<keyword evidence="2" id="KW-1185">Reference proteome</keyword>
<proteinExistence type="predicted"/>
<dbReference type="Proteomes" id="UP000183508">
    <property type="component" value="Unassembled WGS sequence"/>
</dbReference>
<evidence type="ECO:0000313" key="1">
    <source>
        <dbReference type="EMBL" id="SFU94773.1"/>
    </source>
</evidence>
<name>A0A1I7KBF0_9BACL</name>
<evidence type="ECO:0000313" key="2">
    <source>
        <dbReference type="Proteomes" id="UP000183508"/>
    </source>
</evidence>
<sequence>MSGNVLTDDEIQRTETVADMIMAIPGDGSEADQITEIVAQRLRDLVATIRDLQRRNAELSKEVINRPLFERQIVGALRSTIDAHGMITKETAPSAAKRIIGHLKQSFGLMETWKQRADEANTQNALMLEALERIANATMSMGFASVTEFGNEMKRIARDTLAKVRGEKGATADVDA</sequence>
<dbReference type="RefSeq" id="WP_074953864.1">
    <property type="nucleotide sequence ID" value="NZ_FPBV01000015.1"/>
</dbReference>